<accession>A0A084VG99</accession>
<dbReference type="VEuPathDB" id="VectorBase:ASIC004191"/>
<evidence type="ECO:0000313" key="2">
    <source>
        <dbReference type="EnsemblMetazoa" id="ASIC004191-PA"/>
    </source>
</evidence>
<dbReference type="EMBL" id="KE524812">
    <property type="protein sequence ID" value="KFB36993.1"/>
    <property type="molecule type" value="Genomic_DNA"/>
</dbReference>
<proteinExistence type="predicted"/>
<sequence>MIKRRRLSDSERQFPFLEHLSGHPLPSTIPPLAIPEIGRKVKRYSAFPAEKCFKTRKATDVGSVVLIDDTINFSHDVWHTHVHSADEQRAIVAGGVSLTDTE</sequence>
<dbReference type="Proteomes" id="UP000030765">
    <property type="component" value="Unassembled WGS sequence"/>
</dbReference>
<dbReference type="GO" id="GO:0016853">
    <property type="term" value="F:isomerase activity"/>
    <property type="evidence" value="ECO:0007669"/>
    <property type="project" value="UniProtKB-KW"/>
</dbReference>
<gene>
    <name evidence="1" type="ORF">ZHAS_00004191</name>
</gene>
<organism evidence="1">
    <name type="scientific">Anopheles sinensis</name>
    <name type="common">Mosquito</name>
    <dbReference type="NCBI Taxonomy" id="74873"/>
    <lineage>
        <taxon>Eukaryota</taxon>
        <taxon>Metazoa</taxon>
        <taxon>Ecdysozoa</taxon>
        <taxon>Arthropoda</taxon>
        <taxon>Hexapoda</taxon>
        <taxon>Insecta</taxon>
        <taxon>Pterygota</taxon>
        <taxon>Neoptera</taxon>
        <taxon>Endopterygota</taxon>
        <taxon>Diptera</taxon>
        <taxon>Nematocera</taxon>
        <taxon>Culicoidea</taxon>
        <taxon>Culicidae</taxon>
        <taxon>Anophelinae</taxon>
        <taxon>Anopheles</taxon>
    </lineage>
</organism>
<dbReference type="EnsemblMetazoa" id="ASIC004191-RA">
    <property type="protein sequence ID" value="ASIC004191-PA"/>
    <property type="gene ID" value="ASIC004191"/>
</dbReference>
<dbReference type="AlphaFoldDB" id="A0A084VG99"/>
<evidence type="ECO:0000313" key="3">
    <source>
        <dbReference type="Proteomes" id="UP000030765"/>
    </source>
</evidence>
<keyword evidence="3" id="KW-1185">Reference proteome</keyword>
<name>A0A084VG99_ANOSI</name>
<reference evidence="1 3" key="1">
    <citation type="journal article" date="2014" name="BMC Genomics">
        <title>Genome sequence of Anopheles sinensis provides insight into genetics basis of mosquito competence for malaria parasites.</title>
        <authorList>
            <person name="Zhou D."/>
            <person name="Zhang D."/>
            <person name="Ding G."/>
            <person name="Shi L."/>
            <person name="Hou Q."/>
            <person name="Ye Y."/>
            <person name="Xu Y."/>
            <person name="Zhou H."/>
            <person name="Xiong C."/>
            <person name="Li S."/>
            <person name="Yu J."/>
            <person name="Hong S."/>
            <person name="Yu X."/>
            <person name="Zou P."/>
            <person name="Chen C."/>
            <person name="Chang X."/>
            <person name="Wang W."/>
            <person name="Lv Y."/>
            <person name="Sun Y."/>
            <person name="Ma L."/>
            <person name="Shen B."/>
            <person name="Zhu C."/>
        </authorList>
    </citation>
    <scope>NUCLEOTIDE SEQUENCE [LARGE SCALE GENOMIC DNA]</scope>
</reference>
<reference evidence="2" key="2">
    <citation type="submission" date="2020-05" db="UniProtKB">
        <authorList>
            <consortium name="EnsemblMetazoa"/>
        </authorList>
    </citation>
    <scope>IDENTIFICATION</scope>
</reference>
<dbReference type="EMBL" id="ATLV01012735">
    <property type="status" value="NOT_ANNOTATED_CDS"/>
    <property type="molecule type" value="Genomic_DNA"/>
</dbReference>
<protein>
    <submittedName>
        <fullName evidence="1 2">Ribose 5-phosphate isomerase</fullName>
    </submittedName>
</protein>
<keyword evidence="1" id="KW-0413">Isomerase</keyword>
<evidence type="ECO:0000313" key="1">
    <source>
        <dbReference type="EMBL" id="KFB36993.1"/>
    </source>
</evidence>